<evidence type="ECO:0000256" key="9">
    <source>
        <dbReference type="ARBA" id="ARBA00023125"/>
    </source>
</evidence>
<feature type="domain" description="RRM" evidence="18">
    <location>
        <begin position="449"/>
        <end position="524"/>
    </location>
</feature>
<evidence type="ECO:0000256" key="17">
    <source>
        <dbReference type="SAM" id="MobiDB-lite"/>
    </source>
</evidence>
<feature type="region of interest" description="Disordered" evidence="17">
    <location>
        <begin position="1786"/>
        <end position="1807"/>
    </location>
</feature>
<keyword evidence="12" id="KW-0539">Nucleus</keyword>
<organism evidence="20 21">
    <name type="scientific">Cimex lectularius</name>
    <name type="common">Bed bug</name>
    <name type="synonym">Acanthia lectularia</name>
    <dbReference type="NCBI Taxonomy" id="79782"/>
    <lineage>
        <taxon>Eukaryota</taxon>
        <taxon>Metazoa</taxon>
        <taxon>Ecdysozoa</taxon>
        <taxon>Arthropoda</taxon>
        <taxon>Hexapoda</taxon>
        <taxon>Insecta</taxon>
        <taxon>Pterygota</taxon>
        <taxon>Neoptera</taxon>
        <taxon>Paraneoptera</taxon>
        <taxon>Hemiptera</taxon>
        <taxon>Heteroptera</taxon>
        <taxon>Panheteroptera</taxon>
        <taxon>Cimicomorpha</taxon>
        <taxon>Cimicidae</taxon>
        <taxon>Cimex</taxon>
    </lineage>
</organism>
<feature type="region of interest" description="Disordered" evidence="17">
    <location>
        <begin position="726"/>
        <end position="753"/>
    </location>
</feature>
<evidence type="ECO:0000259" key="19">
    <source>
        <dbReference type="PROSITE" id="PS50917"/>
    </source>
</evidence>
<comment type="subcellular location">
    <subcellularLocation>
        <location evidence="1">Nucleus</location>
    </subcellularLocation>
</comment>
<evidence type="ECO:0000256" key="4">
    <source>
        <dbReference type="ARBA" id="ARBA00022553"/>
    </source>
</evidence>
<dbReference type="GO" id="GO:0003714">
    <property type="term" value="F:transcription corepressor activity"/>
    <property type="evidence" value="ECO:0007669"/>
    <property type="project" value="UniProtKB-ARBA"/>
</dbReference>
<feature type="region of interest" description="Disordered" evidence="17">
    <location>
        <begin position="2991"/>
        <end position="3103"/>
    </location>
</feature>
<dbReference type="GeneID" id="106674369"/>
<feature type="domain" description="RRM" evidence="18">
    <location>
        <begin position="528"/>
        <end position="600"/>
    </location>
</feature>
<feature type="compositionally biased region" description="Basic and acidic residues" evidence="17">
    <location>
        <begin position="3671"/>
        <end position="3682"/>
    </location>
</feature>
<feature type="compositionally biased region" description="Basic and acidic residues" evidence="17">
    <location>
        <begin position="1683"/>
        <end position="1693"/>
    </location>
</feature>
<feature type="compositionally biased region" description="Pro residues" evidence="17">
    <location>
        <begin position="2586"/>
        <end position="2600"/>
    </location>
</feature>
<feature type="domain" description="RRM" evidence="18">
    <location>
        <begin position="6"/>
        <end position="86"/>
    </location>
</feature>
<dbReference type="InterPro" id="IPR034174">
    <property type="entry name" value="SHARP_RRM3"/>
</dbReference>
<dbReference type="InterPro" id="IPR012921">
    <property type="entry name" value="SPOC_C"/>
</dbReference>
<feature type="compositionally biased region" description="Basic and acidic residues" evidence="17">
    <location>
        <begin position="2991"/>
        <end position="3008"/>
    </location>
</feature>
<dbReference type="GO" id="GO:0005634">
    <property type="term" value="C:nucleus"/>
    <property type="evidence" value="ECO:0007669"/>
    <property type="project" value="UniProtKB-SubCell"/>
</dbReference>
<feature type="compositionally biased region" description="Basic residues" evidence="17">
    <location>
        <begin position="1922"/>
        <end position="1933"/>
    </location>
</feature>
<dbReference type="OrthoDB" id="6407164at2759"/>
<feature type="domain" description="SPOC" evidence="19">
    <location>
        <begin position="3740"/>
        <end position="3907"/>
    </location>
</feature>
<dbReference type="CTD" id="23013"/>
<feature type="compositionally biased region" description="Low complexity" evidence="17">
    <location>
        <begin position="2601"/>
        <end position="2620"/>
    </location>
</feature>
<feature type="compositionally biased region" description="Basic and acidic residues" evidence="17">
    <location>
        <begin position="1514"/>
        <end position="1530"/>
    </location>
</feature>
<evidence type="ECO:0000256" key="10">
    <source>
        <dbReference type="ARBA" id="ARBA00023159"/>
    </source>
</evidence>
<name>A0A8I6SDM3_CIMLE</name>
<feature type="compositionally biased region" description="Basic and acidic residues" evidence="17">
    <location>
        <begin position="1269"/>
        <end position="1282"/>
    </location>
</feature>
<feature type="region of interest" description="Disordered" evidence="17">
    <location>
        <begin position="1028"/>
        <end position="1725"/>
    </location>
</feature>
<dbReference type="CDD" id="cd12349">
    <property type="entry name" value="RRM2_SHARP"/>
    <property type="match status" value="1"/>
</dbReference>
<feature type="region of interest" description="Disordered" evidence="17">
    <location>
        <begin position="2130"/>
        <end position="2205"/>
    </location>
</feature>
<feature type="compositionally biased region" description="Pro residues" evidence="17">
    <location>
        <begin position="3234"/>
        <end position="3251"/>
    </location>
</feature>
<dbReference type="FunFam" id="3.30.70.330:FF:000088">
    <property type="entry name" value="msx2-interacting protein-like isoform X1"/>
    <property type="match status" value="1"/>
</dbReference>
<dbReference type="SUPFAM" id="SSF100939">
    <property type="entry name" value="SPOC domain-like"/>
    <property type="match status" value="1"/>
</dbReference>
<feature type="compositionally biased region" description="Low complexity" evidence="17">
    <location>
        <begin position="646"/>
        <end position="656"/>
    </location>
</feature>
<feature type="compositionally biased region" description="Polar residues" evidence="17">
    <location>
        <begin position="312"/>
        <end position="338"/>
    </location>
</feature>
<feature type="compositionally biased region" description="Basic and acidic residues" evidence="17">
    <location>
        <begin position="2313"/>
        <end position="2333"/>
    </location>
</feature>
<keyword evidence="8" id="KW-0175">Coiled coil</keyword>
<feature type="region of interest" description="Disordered" evidence="17">
    <location>
        <begin position="2814"/>
        <end position="2847"/>
    </location>
</feature>
<feature type="compositionally biased region" description="Pro residues" evidence="17">
    <location>
        <begin position="841"/>
        <end position="851"/>
    </location>
</feature>
<evidence type="ECO:0000256" key="13">
    <source>
        <dbReference type="ARBA" id="ARBA00069486"/>
    </source>
</evidence>
<dbReference type="FunFam" id="2.40.290.10:FF:000002">
    <property type="entry name" value="Spen family transcriptional repressor"/>
    <property type="match status" value="1"/>
</dbReference>
<keyword evidence="5 16" id="KW-0694">RNA-binding</keyword>
<evidence type="ECO:0000259" key="18">
    <source>
        <dbReference type="PROSITE" id="PS50102"/>
    </source>
</evidence>
<keyword evidence="21" id="KW-1185">Reference proteome</keyword>
<feature type="region of interest" description="Disordered" evidence="17">
    <location>
        <begin position="2219"/>
        <end position="2274"/>
    </location>
</feature>
<evidence type="ECO:0000256" key="8">
    <source>
        <dbReference type="ARBA" id="ARBA00023054"/>
    </source>
</evidence>
<evidence type="ECO:0000256" key="11">
    <source>
        <dbReference type="ARBA" id="ARBA00023163"/>
    </source>
</evidence>
<feature type="region of interest" description="Disordered" evidence="17">
    <location>
        <begin position="2377"/>
        <end position="2417"/>
    </location>
</feature>
<feature type="compositionally biased region" description="Basic and acidic residues" evidence="17">
    <location>
        <begin position="126"/>
        <end position="138"/>
    </location>
</feature>
<dbReference type="InterPro" id="IPR016194">
    <property type="entry name" value="SPOC-like_C_dom_sf"/>
</dbReference>
<evidence type="ECO:0000256" key="3">
    <source>
        <dbReference type="ARBA" id="ARBA00022481"/>
    </source>
</evidence>
<feature type="compositionally biased region" description="Low complexity" evidence="17">
    <location>
        <begin position="264"/>
        <end position="311"/>
    </location>
</feature>
<evidence type="ECO:0000256" key="5">
    <source>
        <dbReference type="ARBA" id="ARBA00022884"/>
    </source>
</evidence>
<keyword evidence="6" id="KW-0914">Notch signaling pathway</keyword>
<feature type="domain" description="RRM" evidence="18">
    <location>
        <begin position="347"/>
        <end position="425"/>
    </location>
</feature>
<feature type="compositionally biased region" description="Basic and acidic residues" evidence="17">
    <location>
        <begin position="2041"/>
        <end position="2060"/>
    </location>
</feature>
<keyword evidence="11" id="KW-0804">Transcription</keyword>
<dbReference type="EnsemblMetazoa" id="XM_014407015.2">
    <property type="protein sequence ID" value="XP_014262501.1"/>
    <property type="gene ID" value="LOC106674369"/>
</dbReference>
<comment type="similarity">
    <text evidence="2">Belongs to the RRM Spen family.</text>
</comment>
<dbReference type="InterPro" id="IPR034173">
    <property type="entry name" value="SHARP_RRM2"/>
</dbReference>
<feature type="region of interest" description="Disordered" evidence="17">
    <location>
        <begin position="3702"/>
        <end position="3734"/>
    </location>
</feature>
<feature type="compositionally biased region" description="Low complexity" evidence="17">
    <location>
        <begin position="668"/>
        <end position="711"/>
    </location>
</feature>
<evidence type="ECO:0000256" key="14">
    <source>
        <dbReference type="ARBA" id="ARBA00075118"/>
    </source>
</evidence>
<dbReference type="SMART" id="SM00360">
    <property type="entry name" value="RRM"/>
    <property type="match status" value="4"/>
</dbReference>
<accession>A0A8I6SDM3</accession>
<dbReference type="GO" id="GO:0007219">
    <property type="term" value="P:Notch signaling pathway"/>
    <property type="evidence" value="ECO:0007669"/>
    <property type="project" value="UniProtKB-KW"/>
</dbReference>
<feature type="compositionally biased region" description="Basic and acidic residues" evidence="17">
    <location>
        <begin position="1590"/>
        <end position="1608"/>
    </location>
</feature>
<feature type="compositionally biased region" description="Low complexity" evidence="17">
    <location>
        <begin position="99"/>
        <end position="108"/>
    </location>
</feature>
<keyword evidence="7" id="KW-0805">Transcription regulation</keyword>
<feature type="compositionally biased region" description="Basic and acidic residues" evidence="17">
    <location>
        <begin position="1321"/>
        <end position="1344"/>
    </location>
</feature>
<feature type="region of interest" description="Disordered" evidence="17">
    <location>
        <begin position="87"/>
        <end position="344"/>
    </location>
</feature>
<feature type="compositionally biased region" description="Low complexity" evidence="17">
    <location>
        <begin position="2496"/>
        <end position="2508"/>
    </location>
</feature>
<dbReference type="GO" id="GO:0003723">
    <property type="term" value="F:RNA binding"/>
    <property type="evidence" value="ECO:0007669"/>
    <property type="project" value="UniProtKB-UniRule"/>
</dbReference>
<dbReference type="Pfam" id="PF07744">
    <property type="entry name" value="SPOC"/>
    <property type="match status" value="1"/>
</dbReference>
<dbReference type="GO" id="GO:0003677">
    <property type="term" value="F:DNA binding"/>
    <property type="evidence" value="ECO:0007669"/>
    <property type="project" value="UniProtKB-KW"/>
</dbReference>
<dbReference type="KEGG" id="clec:106674369"/>
<dbReference type="InterPro" id="IPR035979">
    <property type="entry name" value="RBD_domain_sf"/>
</dbReference>
<feature type="compositionally biased region" description="Pro residues" evidence="17">
    <location>
        <begin position="3705"/>
        <end position="3717"/>
    </location>
</feature>
<dbReference type="PROSITE" id="PS50102">
    <property type="entry name" value="RRM"/>
    <property type="match status" value="4"/>
</dbReference>
<feature type="compositionally biased region" description="Basic and acidic residues" evidence="17">
    <location>
        <begin position="1177"/>
        <end position="1256"/>
    </location>
</feature>
<feature type="compositionally biased region" description="Basic and acidic residues" evidence="17">
    <location>
        <begin position="1078"/>
        <end position="1168"/>
    </location>
</feature>
<dbReference type="InterPro" id="IPR010912">
    <property type="entry name" value="SPOC_met"/>
</dbReference>
<feature type="region of interest" description="Disordered" evidence="17">
    <location>
        <begin position="2313"/>
        <end position="2353"/>
    </location>
</feature>
<keyword evidence="10" id="KW-0010">Activator</keyword>
<feature type="region of interest" description="Disordered" evidence="17">
    <location>
        <begin position="2586"/>
        <end position="2638"/>
    </location>
</feature>
<feature type="compositionally biased region" description="Low complexity" evidence="17">
    <location>
        <begin position="852"/>
        <end position="862"/>
    </location>
</feature>
<dbReference type="CDD" id="cd12350">
    <property type="entry name" value="RRM3_SHARP"/>
    <property type="match status" value="1"/>
</dbReference>
<evidence type="ECO:0000256" key="6">
    <source>
        <dbReference type="ARBA" id="ARBA00022976"/>
    </source>
</evidence>
<dbReference type="Gene3D" id="3.30.70.330">
    <property type="match status" value="4"/>
</dbReference>
<feature type="compositionally biased region" description="Pro residues" evidence="17">
    <location>
        <begin position="3259"/>
        <end position="3271"/>
    </location>
</feature>
<keyword evidence="4" id="KW-0597">Phosphoprotein</keyword>
<feature type="compositionally biased region" description="Basic and acidic residues" evidence="17">
    <location>
        <begin position="1290"/>
        <end position="1313"/>
    </location>
</feature>
<dbReference type="OMA" id="CLHEVPP"/>
<dbReference type="SUPFAM" id="SSF54928">
    <property type="entry name" value="RNA-binding domain, RBD"/>
    <property type="match status" value="2"/>
</dbReference>
<dbReference type="PROSITE" id="PS50917">
    <property type="entry name" value="SPOC"/>
    <property type="match status" value="1"/>
</dbReference>
<evidence type="ECO:0000313" key="20">
    <source>
        <dbReference type="EnsemblMetazoa" id="XP_014262501.1"/>
    </source>
</evidence>
<feature type="compositionally biased region" description="Low complexity" evidence="17">
    <location>
        <begin position="1864"/>
        <end position="1874"/>
    </location>
</feature>
<feature type="compositionally biased region" description="Polar residues" evidence="17">
    <location>
        <begin position="2621"/>
        <end position="2638"/>
    </location>
</feature>
<evidence type="ECO:0000256" key="15">
    <source>
        <dbReference type="ARBA" id="ARBA00078128"/>
    </source>
</evidence>
<feature type="region of interest" description="Disordered" evidence="17">
    <location>
        <begin position="2018"/>
        <end position="2060"/>
    </location>
</feature>
<feature type="compositionally biased region" description="Basic and acidic residues" evidence="17">
    <location>
        <begin position="1552"/>
        <end position="1581"/>
    </location>
</feature>
<feature type="compositionally biased region" description="Polar residues" evidence="17">
    <location>
        <begin position="151"/>
        <end position="167"/>
    </location>
</feature>
<feature type="region of interest" description="Disordered" evidence="17">
    <location>
        <begin position="1864"/>
        <end position="2003"/>
    </location>
</feature>
<dbReference type="Proteomes" id="UP000494040">
    <property type="component" value="Unassembled WGS sequence"/>
</dbReference>
<dbReference type="InterPro" id="IPR000504">
    <property type="entry name" value="RRM_dom"/>
</dbReference>
<feature type="region of interest" description="Disordered" evidence="17">
    <location>
        <begin position="3160"/>
        <end position="3278"/>
    </location>
</feature>
<feature type="compositionally biased region" description="Basic and acidic residues" evidence="17">
    <location>
        <begin position="870"/>
        <end position="885"/>
    </location>
</feature>
<proteinExistence type="inferred from homology"/>
<feature type="compositionally biased region" description="Polar residues" evidence="17">
    <location>
        <begin position="614"/>
        <end position="645"/>
    </location>
</feature>
<dbReference type="Pfam" id="PF00076">
    <property type="entry name" value="RRM_1"/>
    <property type="match status" value="3"/>
</dbReference>
<feature type="compositionally biased region" description="Basic and acidic residues" evidence="17">
    <location>
        <begin position="2175"/>
        <end position="2196"/>
    </location>
</feature>
<evidence type="ECO:0000313" key="21">
    <source>
        <dbReference type="Proteomes" id="UP000494040"/>
    </source>
</evidence>
<feature type="region of interest" description="Disordered" evidence="17">
    <location>
        <begin position="2483"/>
        <end position="2508"/>
    </location>
</feature>
<dbReference type="RefSeq" id="XP_014262501.1">
    <property type="nucleotide sequence ID" value="XM_014407015.2"/>
</dbReference>
<feature type="region of interest" description="Disordered" evidence="17">
    <location>
        <begin position="614"/>
        <end position="714"/>
    </location>
</feature>
<evidence type="ECO:0000256" key="2">
    <source>
        <dbReference type="ARBA" id="ARBA00005387"/>
    </source>
</evidence>
<feature type="compositionally biased region" description="Polar residues" evidence="17">
    <location>
        <begin position="2162"/>
        <end position="2172"/>
    </location>
</feature>
<feature type="compositionally biased region" description="Basic and acidic residues" evidence="17">
    <location>
        <begin position="1934"/>
        <end position="1961"/>
    </location>
</feature>
<feature type="region of interest" description="Disordered" evidence="17">
    <location>
        <begin position="3115"/>
        <end position="3144"/>
    </location>
</feature>
<evidence type="ECO:0000256" key="7">
    <source>
        <dbReference type="ARBA" id="ARBA00023015"/>
    </source>
</evidence>
<feature type="compositionally biased region" description="Polar residues" evidence="17">
    <location>
        <begin position="3123"/>
        <end position="3142"/>
    </location>
</feature>
<evidence type="ECO:0000256" key="12">
    <source>
        <dbReference type="ARBA" id="ARBA00023242"/>
    </source>
</evidence>
<feature type="compositionally biased region" description="Basic and acidic residues" evidence="17">
    <location>
        <begin position="184"/>
        <end position="206"/>
    </location>
</feature>
<feature type="compositionally biased region" description="Basic residues" evidence="17">
    <location>
        <begin position="1900"/>
        <end position="1910"/>
    </location>
</feature>
<feature type="compositionally biased region" description="Basic and acidic residues" evidence="17">
    <location>
        <begin position="1476"/>
        <end position="1492"/>
    </location>
</feature>
<dbReference type="InterPro" id="IPR012677">
    <property type="entry name" value="Nucleotide-bd_a/b_plait_sf"/>
</dbReference>
<evidence type="ECO:0000256" key="16">
    <source>
        <dbReference type="PROSITE-ProRule" id="PRU00176"/>
    </source>
</evidence>
<dbReference type="Gene3D" id="2.40.290.10">
    <property type="match status" value="1"/>
</dbReference>
<feature type="region of interest" description="Disordered" evidence="17">
    <location>
        <begin position="3412"/>
        <end position="3435"/>
    </location>
</feature>
<feature type="compositionally biased region" description="Basic and acidic residues" evidence="17">
    <location>
        <begin position="1660"/>
        <end position="1676"/>
    </location>
</feature>
<feature type="compositionally biased region" description="Basic and acidic residues" evidence="17">
    <location>
        <begin position="3160"/>
        <end position="3169"/>
    </location>
</feature>
<feature type="region of interest" description="Disordered" evidence="17">
    <location>
        <begin position="3640"/>
        <end position="3684"/>
    </location>
</feature>
<feature type="compositionally biased region" description="Basic and acidic residues" evidence="17">
    <location>
        <begin position="1350"/>
        <end position="1468"/>
    </location>
</feature>
<feature type="compositionally biased region" description="Acidic residues" evidence="17">
    <location>
        <begin position="2239"/>
        <end position="2250"/>
    </location>
</feature>
<feature type="compositionally biased region" description="Basic and acidic residues" evidence="17">
    <location>
        <begin position="2377"/>
        <end position="2407"/>
    </location>
</feature>
<dbReference type="CDD" id="cd21543">
    <property type="entry name" value="SPOC_SHARP"/>
    <property type="match status" value="1"/>
</dbReference>
<keyword evidence="9" id="KW-0238">DNA-binding</keyword>
<feature type="compositionally biased region" description="Low complexity" evidence="17">
    <location>
        <begin position="2130"/>
        <end position="2140"/>
    </location>
</feature>
<sequence length="3907" mass="437851">MVRETRHLWVGNLPENIREDRIRDHFKRYGRVQSVKLLGRSSKDEENSSGGVCATVSFMDIKSAAKAHHSEQKLDERVLTTEYHEPAAIPGPSQVYGPSTATTNSTSTPRFSTHGGSEDLSGSFERSSHFYERSERSEGSGGSSYLRRSGTASATTGGYHTTESISRSRARDRIYRNGPYTPLIERDSKQRIGEPRKSSENDELVRHSRVVGRNQSSHHRVGSSWGYDSPSPRYSSQVPSTPELPYSEERRETTPVVHKKHSKSSISRRSGSDTGSNSGSSRSRSSSASSHSGSSTCSTASSSPTSEKSCSQHSQQSTLRSGPQSALTVTHTNSNSPAVHSDDRRPLAICVRNLPARSSDTSLKDGLYHEYKKHGKVTWVKVVGQGIDRYALVCFKKPEDVDKALQVSHDKLFFGCKIEVAPYQGYDVDDNEFRPFEAEQDEFHPKATRTLFIGNLEKDITTQEIRKHFEQFGEIIDIDIKKQGTSSSYAFCQFSDIGSVVKAMRTLDGEHIGSNRIKLGFGKSMHTNCVWVDGVSDTVSEKYLSQQFGQFGPVTHVVIDRVRGHGLVFFEQITYAQQAVKEMRGVVLRGRKLQVDYASRECQEAFYDRLEKQSNTNHPSFENNVQASPQSTVSTSSRVFDSQTVSSAAPSAPSSARFTGTPTAIGTSNRYSSSGAASRSYSRPAVTSPATSNTASPSTSIRSSRHSTSQRFEFSEYINERRSYRSYEDSNMEDGPSLPPSTASTTTGPGTGDIRHLQKERVALLEQLEDCPSSGEEGAGRRRCKHRRSQSGDGSRPGTPLCDERPENLPPMEPRRAPRERPPDPLSLPLPRFASQVLSPRPAPPSPPASPQTPHSSSSDSEPSPPPPEWEERLRSLDEKYEKWTGSRTGMTKVDPSTLKVRHIKLLDLDLHDLQPSDIVKSVLAKRSVFDEDSKRLENFSDKYEPREFVPTSRTNVLRRLDMSPLTSPVSKSPGLQYPFPSHPPAQLSGSVVTASTPAQPALTLASEMKQNTTPTFLSNCSRLLQPKIFPSPSTPIETSPRPSTQPPDKFKNKCPLPISQTIKKDLPTSLKSKPCPLRRDSVDEKAELRRKSRDEMIPDSAIKKDDTSESDKVKDAQVCERRKSAIEKRRNSVESKDSVAKDIVCDRPKDIVSDNKRDEKERRRISSELDISTDMETIKQKNDLKKFNQTESIEKSNDSLRSNEQEKLKKSSDNFERRKDNESVLRHNSTELYDKKKDTFVVNAERDKRRARESTDSSNDNPKHKKVPDKNKANDRKKDVFLENNFDAYIDRLKEDNSKTKDEKKNDFTDSKFKHHRDSKSKEDNSENCRLKEDKKREYEFHDRHKSTDKKDGHRIKEDKKTEDVLDGPKQKEDHKKDEWNDSVKSSKDEYSSLRKEKEQNDRKKEEKEQKRKERELHAAKKEIEERRRDREEKEKSKKNKDFDIHETKVNGDHDGEYSLDPIECRKTSITYEGNELRLESAKKEKRRDKTSWPATIGCKRRLSSQDSLDISEDPKRSKPERRDSKDSGRSSGSSRKGSGEKHNNKGFTKLLEEKIKEDKEREMRKKDEQETRQDEEKVLKPAPRKEKRNSGEKRKEERKFKIRVRENGTASDSDLGSGDEESKARKRQQHSIFDIVDDEPAYISMYDKVKARSTKNMQKQEEEKRQEKLKEKFHQLKQSRAKREEKKRSTSYDEDSDSEKGSIRRNKLLLTSSEDDGGSEGDIRSRSRKILYDTSEDDMIVSSRKNTYVFENDKCNRKIISDVSEDDTVIKRIPNKVKTSRNISFDSEPKTRKIMSDTSEDDNSRLMTTPRIMKPIRIHSDDSEGDLGFEDSIRTDPTKEFALNEIYSNRPEVANRYKNETNNSELTNETINQPLHSSPESFRRNSIDCGIVSEQPRKKSHKKKQKRQKNFEENEDGSIKKHSSKKEKKKSHKDDDEKKARKKRNERESSNKRDEKLEDIFGPLSDDSEKALGKWQVSQVYGSDSESERENIRKKEKKMRDKFHKEVDERYFSGDFLGSSENMVNSNEHIKKKKKRKKSRDEKIKHHQQRLEEKAVSTILPKEEKNDIVLEHHNVKEETKEVIVKQEIEEVRDINMMMQHEIKTEIKEEQDIIPQPPTISCLLDTLLDSPPPTQSSTPKKPDIPGFGSEVDETIHETAVKSISESPCTTLDESEIKFSDKSKNDDHSTVAEEKPTPTISQEETEDAVAALLISFGGGFEGYSEGTPKPDTPVSEPDLQIDTDTEDTYDQIDFPRTSNAPDSPGSFYRHNESREGLEERIMSLACSSENPLKDAPKLQIHHATEFKFEKKLNSTHYDSHNQEKSVITEKQIDIDDAMEVDGESHNQVQNANKDCIPEMIKVQEESQDKQLRNEFIEDDCKSTSMESKESEQEPEKSESSMKDKEPEQAPEDTNVSGQSLPIIQISAPKMPVPVPTLVPLNKPEVHSGLFQKVEVVTIQQQSPKPVNTVLVQQPQIQTAQIMKPPSQDDLPLTVQTPSSPNRTNPSSPVAYDLKASTPTSSISTAENSVNLSVSSSVVVQPKVADSVNVVQNKPQLGPPLISNQFSSQAIRPVTHRLPFQYPVPQMKPNPIPQIHPPTPQTQPAQIKPAPQPQQHVVQPVTKPSVSPLPSNESNSVPTNFSVHNVQKQLSVVTQNTHITSQPAVSPQNLKINRPIVTLSPVQTLTRPPLNTPQLPCLANPVPLIQPVKIEEHIKLPTPYPQSKTQIIPNSLLIHGPGQSAPHPERVINLSPSQPITSVNAQKTSVIKNSPNDLTTNDWHLKKVENKGLDLKTRMTENEMKMPLQEAQVKTHIGHPLKEPRRTPSPQNLTKEMTEPLSLQTKKPDDSKPLNAVIQDLTMRAVNKMWKQTVPQNEQKVDTPKPIEQVVRELTLRKKATAIENKETEPSIPLKDNNLQNEHLINARIESVKSEMKCSNNDVKENPTTPVPLEMTVHEPSKEVLHLEKQEPVEEMLKEVKKEEVEINEEALEIKHSPIRDNKSPIFEKKSPTSEKISLKFTPSDESPEMKSPKPHKEPEINDTPVEDKTPVRIEMQPVRGGRGGRRKRTVGRGGGVSTRRTRHSNTAPTPSTDVYEFRDDSEEETGRPRLILTIKSPPEQPAHVTRSRSPQQLPLAPTNNMTPTTTRKSRRLQVICNDIESSRAKQIDRERPNTCRTRSKRLQINFQEKDGRNTVDDTIDDVIRGRPGRRATRSTTHNLAPPTVLETVRKSPRRKQIAPPPPPSVQQPSSPPSSSPQPMTIIPTPPPAQSTPPTPTTTAQPPTTIMTTVTMAPGVPSSQPQHPMALGKLIRAGLQHSATEPTTLIDPVTGLLIPMRESEEGQYIPVHNDRASANMGNAVHKEPCEGEPPEKRQRMMQGEEAVARTTSARMSVVRPVAPQSVCSITAVSQPAAKVTMASSPSYGTPMDTTTNRSTAPSSMHSVSILSPKAHLLQGVAPSRVKLPPRGPTSPPAHFPKGPTPMTPKALILQSIGNAQAREVVVGSPAPHQGSLLTGSVASPPLRAHQQPMITGASSARVLIKGSPSEVGQGTRLGDGSCIVPGTSAHPAASRNQVMQAGMPIPAFEASLHGVVADLLPNPQWSSQGVLPVAQQQQGEMVNYSPHHHMQTGTHYVSMFQQIFGDSSRMGPYSRPGGMVKVSDMDDRGGTGALSSPPLELRRGSPHDRATDSPQVANLYMHGSARHIFYEGLPPQPAQRPQPTPPSSGRLQVATPPHASQVPPQADSLLMLLQRYPVMWQGLLALKTDQAAVQMHFVFGNPRVASDSLPCNSDGSTPPLRIAQRMRLEPFQVEGVAKKMQTDDEHCTLLALPCGRDHLDVLQQSNNLQNGFITYLQQKQAAGIVNIAPPGATQAAYVVHIFPACDFANENLARIAPDLFHRVADLAHLVIVIATV</sequence>
<evidence type="ECO:0000256" key="1">
    <source>
        <dbReference type="ARBA" id="ARBA00004123"/>
    </source>
</evidence>
<reference evidence="20" key="1">
    <citation type="submission" date="2022-01" db="UniProtKB">
        <authorList>
            <consortium name="EnsemblMetazoa"/>
        </authorList>
    </citation>
    <scope>IDENTIFICATION</scope>
</reference>
<dbReference type="PANTHER" id="PTHR23189">
    <property type="entry name" value="RNA RECOGNITION MOTIF-CONTAINING"/>
    <property type="match status" value="1"/>
</dbReference>
<feature type="region of interest" description="Disordered" evidence="17">
    <location>
        <begin position="767"/>
        <end position="893"/>
    </location>
</feature>
<feature type="compositionally biased region" description="Polar residues" evidence="17">
    <location>
        <begin position="657"/>
        <end position="667"/>
    </location>
</feature>
<feature type="compositionally biased region" description="Basic and acidic residues" evidence="17">
    <location>
        <begin position="802"/>
        <end position="823"/>
    </location>
</feature>
<feature type="compositionally biased region" description="Polar residues" evidence="17">
    <location>
        <begin position="2823"/>
        <end position="2840"/>
    </location>
</feature>
<protein>
    <recommendedName>
        <fullName evidence="13">Msx2-interacting protein</fullName>
    </recommendedName>
    <alternativeName>
        <fullName evidence="14">SMART/HDAC1-associated repressor protein</fullName>
    </alternativeName>
    <alternativeName>
        <fullName evidence="15">SPEN homolog</fullName>
    </alternativeName>
</protein>
<feature type="compositionally biased region" description="Basic and acidic residues" evidence="17">
    <location>
        <begin position="3023"/>
        <end position="3047"/>
    </location>
</feature>
<dbReference type="FunFam" id="3.30.70.330:FF:000143">
    <property type="entry name" value="msx2-interacting protein-like isoform X1"/>
    <property type="match status" value="1"/>
</dbReference>
<keyword evidence="3" id="KW-0488">Methylation</keyword>